<evidence type="ECO:0000313" key="3">
    <source>
        <dbReference type="EMBL" id="QHT27424.1"/>
    </source>
</evidence>
<dbReference type="AlphaFoldDB" id="A0A6C0EE78"/>
<evidence type="ECO:0000256" key="1">
    <source>
        <dbReference type="SAM" id="Phobius"/>
    </source>
</evidence>
<keyword evidence="1" id="KW-0472">Membrane</keyword>
<dbReference type="Pfam" id="PF08241">
    <property type="entry name" value="Methyltransf_11"/>
    <property type="match status" value="1"/>
</dbReference>
<protein>
    <recommendedName>
        <fullName evidence="2">Methyltransferase type 11 domain-containing protein</fullName>
    </recommendedName>
</protein>
<name>A0A6C0EE78_9ZZZZ</name>
<dbReference type="EMBL" id="MN739822">
    <property type="protein sequence ID" value="QHT27424.1"/>
    <property type="molecule type" value="Genomic_DNA"/>
</dbReference>
<organism evidence="3">
    <name type="scientific">viral metagenome</name>
    <dbReference type="NCBI Taxonomy" id="1070528"/>
    <lineage>
        <taxon>unclassified sequences</taxon>
        <taxon>metagenomes</taxon>
        <taxon>organismal metagenomes</taxon>
    </lineage>
</organism>
<accession>A0A6C0EE78</accession>
<proteinExistence type="predicted"/>
<dbReference type="InterPro" id="IPR013216">
    <property type="entry name" value="Methyltransf_11"/>
</dbReference>
<keyword evidence="1" id="KW-0812">Transmembrane</keyword>
<dbReference type="PANTHER" id="PTHR43861">
    <property type="entry name" value="TRANS-ACONITATE 2-METHYLTRANSFERASE-RELATED"/>
    <property type="match status" value="1"/>
</dbReference>
<keyword evidence="1" id="KW-1133">Transmembrane helix</keyword>
<feature type="transmembrane region" description="Helical" evidence="1">
    <location>
        <begin position="25"/>
        <end position="42"/>
    </location>
</feature>
<dbReference type="InterPro" id="IPR029063">
    <property type="entry name" value="SAM-dependent_MTases_sf"/>
</dbReference>
<evidence type="ECO:0000259" key="2">
    <source>
        <dbReference type="Pfam" id="PF08241"/>
    </source>
</evidence>
<dbReference type="PANTHER" id="PTHR43861:SF1">
    <property type="entry name" value="TRANS-ACONITATE 2-METHYLTRANSFERASE"/>
    <property type="match status" value="1"/>
</dbReference>
<sequence length="351" mass="40158">MTKFKNTIMNNIIQTIGDLYKHTSAWGRVLLFFILFAVIFFISKSFNKSQKQEGFTTNFSYLSDDIASELNSTDLSLESKFSVKSSMSDIYDDFYANIYDDLLYYKFKNKYEIGVLINNTNPTSESVILDIGSGTGHYVGNLASKGYIVKGIDISPSMIKKAKQNYPDFANNFIHGDVLDINMINPSSLTHINCMDFTIYYIQNKSAFFQNCMNWLMPGGYLLVHLVDKSNFNYTIPSSGLFNNDKNSEKPIGNARIIQNKVAIPNYNMEYSSIFEINNENHYATINETFKKSTNDNQLVRKNTHTLYMESIDEVNSMALNEGFILQGVIDMGNIEKSRHNQYIYVFTKPN</sequence>
<dbReference type="Gene3D" id="3.40.50.150">
    <property type="entry name" value="Vaccinia Virus protein VP39"/>
    <property type="match status" value="1"/>
</dbReference>
<dbReference type="CDD" id="cd02440">
    <property type="entry name" value="AdoMet_MTases"/>
    <property type="match status" value="1"/>
</dbReference>
<reference evidence="3" key="1">
    <citation type="journal article" date="2020" name="Nature">
        <title>Giant virus diversity and host interactions through global metagenomics.</title>
        <authorList>
            <person name="Schulz F."/>
            <person name="Roux S."/>
            <person name="Paez-Espino D."/>
            <person name="Jungbluth S."/>
            <person name="Walsh D.A."/>
            <person name="Denef V.J."/>
            <person name="McMahon K.D."/>
            <person name="Konstantinidis K.T."/>
            <person name="Eloe-Fadrosh E.A."/>
            <person name="Kyrpides N.C."/>
            <person name="Woyke T."/>
        </authorList>
    </citation>
    <scope>NUCLEOTIDE SEQUENCE</scope>
    <source>
        <strain evidence="3">GVMAG-M-3300023179-33</strain>
    </source>
</reference>
<feature type="domain" description="Methyltransferase type 11" evidence="2">
    <location>
        <begin position="129"/>
        <end position="224"/>
    </location>
</feature>
<dbReference type="SUPFAM" id="SSF53335">
    <property type="entry name" value="S-adenosyl-L-methionine-dependent methyltransferases"/>
    <property type="match status" value="1"/>
</dbReference>
<dbReference type="GO" id="GO:0008757">
    <property type="term" value="F:S-adenosylmethionine-dependent methyltransferase activity"/>
    <property type="evidence" value="ECO:0007669"/>
    <property type="project" value="InterPro"/>
</dbReference>